<dbReference type="PANTHER" id="PTHR41795:SF1">
    <property type="entry name" value="EXOPOLYSACCHARIDE SYNTHESIS PROTEIN"/>
    <property type="match status" value="1"/>
</dbReference>
<dbReference type="OrthoDB" id="5966050at2"/>
<keyword evidence="1" id="KW-0472">Membrane</keyword>
<keyword evidence="1" id="KW-0812">Transmembrane</keyword>
<feature type="transmembrane region" description="Helical" evidence="1">
    <location>
        <begin position="177"/>
        <end position="196"/>
    </location>
</feature>
<evidence type="ECO:0000313" key="2">
    <source>
        <dbReference type="EMBL" id="TWH16541.1"/>
    </source>
</evidence>
<feature type="transmembrane region" description="Helical" evidence="1">
    <location>
        <begin position="67"/>
        <end position="89"/>
    </location>
</feature>
<dbReference type="RefSeq" id="WP_019398089.1">
    <property type="nucleotide sequence ID" value="NZ_VLJS01000024.1"/>
</dbReference>
<keyword evidence="3" id="KW-1185">Reference proteome</keyword>
<name>A0A562E3Z4_9GAMM</name>
<protein>
    <recommendedName>
        <fullName evidence="4">Exopolysaccharide synthesis protein ExoD</fullName>
    </recommendedName>
</protein>
<feature type="transmembrane region" description="Helical" evidence="1">
    <location>
        <begin position="41"/>
        <end position="61"/>
    </location>
</feature>
<dbReference type="PANTHER" id="PTHR41795">
    <property type="entry name" value="EXOPOLYSACCHARIDE SYNTHESIS PROTEIN"/>
    <property type="match status" value="1"/>
</dbReference>
<dbReference type="PIRSF" id="PIRSF033239">
    <property type="entry name" value="ExoD"/>
    <property type="match status" value="1"/>
</dbReference>
<dbReference type="AlphaFoldDB" id="A0A562E3Z4"/>
<dbReference type="Proteomes" id="UP000321583">
    <property type="component" value="Unassembled WGS sequence"/>
</dbReference>
<organism evidence="2 3">
    <name type="scientific">Pseudoxanthomonas taiwanensis J19</name>
    <dbReference type="NCBI Taxonomy" id="935569"/>
    <lineage>
        <taxon>Bacteria</taxon>
        <taxon>Pseudomonadati</taxon>
        <taxon>Pseudomonadota</taxon>
        <taxon>Gammaproteobacteria</taxon>
        <taxon>Lysobacterales</taxon>
        <taxon>Lysobacteraceae</taxon>
        <taxon>Pseudoxanthomonas</taxon>
    </lineage>
</organism>
<dbReference type="Pfam" id="PF06055">
    <property type="entry name" value="ExoD"/>
    <property type="match status" value="1"/>
</dbReference>
<keyword evidence="1" id="KW-1133">Transmembrane helix</keyword>
<proteinExistence type="predicted"/>
<dbReference type="EMBL" id="VLJS01000024">
    <property type="protein sequence ID" value="TWH16541.1"/>
    <property type="molecule type" value="Genomic_DNA"/>
</dbReference>
<sequence>MASPPDQGGTTPRSGLTRVLDAFAHGDPEELLSLDRLLGGLGRSAFGMFLFVAILPGFIPIPGAGGVVSGPLVMLIGLQLVAGLARPWLPRFVGRRGPRRHTLNRFRARIAPWLARLEHLVRPRLQGLAGNRAANVLTGLLLLVLGLLLALPIPMTNYIFAGLLLLFALALLERDGALLLGLWLVSAATIAGMALVSGELAQLLGEWIGRLRRA</sequence>
<dbReference type="InterPro" id="IPR010331">
    <property type="entry name" value="ExoD"/>
</dbReference>
<comment type="caution">
    <text evidence="2">The sequence shown here is derived from an EMBL/GenBank/DDBJ whole genome shotgun (WGS) entry which is preliminary data.</text>
</comment>
<gene>
    <name evidence="2" type="ORF">L613_001200000060</name>
</gene>
<accession>A0A562E3Z4</accession>
<evidence type="ECO:0008006" key="4">
    <source>
        <dbReference type="Google" id="ProtNLM"/>
    </source>
</evidence>
<evidence type="ECO:0000313" key="3">
    <source>
        <dbReference type="Proteomes" id="UP000321583"/>
    </source>
</evidence>
<reference evidence="2 3" key="1">
    <citation type="submission" date="2019-07" db="EMBL/GenBank/DDBJ databases">
        <title>Genome sequencing of lignin-degrading bacterial isolates.</title>
        <authorList>
            <person name="Gladden J."/>
        </authorList>
    </citation>
    <scope>NUCLEOTIDE SEQUENCE [LARGE SCALE GENOMIC DNA]</scope>
    <source>
        <strain evidence="2 3">J19</strain>
    </source>
</reference>
<evidence type="ECO:0000256" key="1">
    <source>
        <dbReference type="SAM" id="Phobius"/>
    </source>
</evidence>